<comment type="caution">
    <text evidence="6">The sequence shown here is derived from an EMBL/GenBank/DDBJ whole genome shotgun (WGS) entry which is preliminary data.</text>
</comment>
<keyword evidence="2" id="KW-0233">DNA recombination</keyword>
<feature type="compositionally biased region" description="Low complexity" evidence="4">
    <location>
        <begin position="619"/>
        <end position="628"/>
    </location>
</feature>
<feature type="compositionally biased region" description="Acidic residues" evidence="4">
    <location>
        <begin position="642"/>
        <end position="658"/>
    </location>
</feature>
<feature type="transmembrane region" description="Helical" evidence="5">
    <location>
        <begin position="2099"/>
        <end position="2123"/>
    </location>
</feature>
<evidence type="ECO:0000313" key="9">
    <source>
        <dbReference type="Proteomes" id="UP001152797"/>
    </source>
</evidence>
<evidence type="ECO:0000256" key="5">
    <source>
        <dbReference type="SAM" id="Phobius"/>
    </source>
</evidence>
<dbReference type="GO" id="GO:0006310">
    <property type="term" value="P:DNA recombination"/>
    <property type="evidence" value="ECO:0007669"/>
    <property type="project" value="UniProtKB-KW"/>
</dbReference>
<dbReference type="InterPro" id="IPR013762">
    <property type="entry name" value="Integrase-like_cat_sf"/>
</dbReference>
<dbReference type="OrthoDB" id="440666at2759"/>
<feature type="compositionally biased region" description="Basic residues" evidence="4">
    <location>
        <begin position="724"/>
        <end position="750"/>
    </location>
</feature>
<protein>
    <submittedName>
        <fullName evidence="8">Pentatricopeptide repeat-containing protein MRL1, chloroplastic (Protein MATURATION OF RBCL 1) (AtMRL1)</fullName>
    </submittedName>
</protein>
<keyword evidence="5" id="KW-0472">Membrane</keyword>
<dbReference type="Gene3D" id="1.10.443.10">
    <property type="entry name" value="Intergrase catalytic core"/>
    <property type="match status" value="1"/>
</dbReference>
<keyword evidence="5" id="KW-0812">Transmembrane</keyword>
<feature type="compositionally biased region" description="Basic and acidic residues" evidence="4">
    <location>
        <begin position="795"/>
        <end position="805"/>
    </location>
</feature>
<keyword evidence="9" id="KW-1185">Reference proteome</keyword>
<reference evidence="7" key="2">
    <citation type="submission" date="2024-04" db="EMBL/GenBank/DDBJ databases">
        <authorList>
            <person name="Chen Y."/>
            <person name="Shah S."/>
            <person name="Dougan E. K."/>
            <person name="Thang M."/>
            <person name="Chan C."/>
        </authorList>
    </citation>
    <scope>NUCLEOTIDE SEQUENCE [LARGE SCALE GENOMIC DNA]</scope>
</reference>
<feature type="region of interest" description="Disordered" evidence="4">
    <location>
        <begin position="609"/>
        <end position="827"/>
    </location>
</feature>
<dbReference type="PANTHER" id="PTHR47447:SF17">
    <property type="entry name" value="OS12G0638900 PROTEIN"/>
    <property type="match status" value="1"/>
</dbReference>
<dbReference type="GO" id="GO:0003677">
    <property type="term" value="F:DNA binding"/>
    <property type="evidence" value="ECO:0007669"/>
    <property type="project" value="InterPro"/>
</dbReference>
<keyword evidence="5" id="KW-1133">Transmembrane helix</keyword>
<feature type="repeat" description="PPR" evidence="3">
    <location>
        <begin position="90"/>
        <end position="124"/>
    </location>
</feature>
<accession>A0A9P1GKQ9</accession>
<evidence type="ECO:0000256" key="1">
    <source>
        <dbReference type="ARBA" id="ARBA00022737"/>
    </source>
</evidence>
<feature type="region of interest" description="Disordered" evidence="4">
    <location>
        <begin position="987"/>
        <end position="1036"/>
    </location>
</feature>
<dbReference type="InterPro" id="IPR002885">
    <property type="entry name" value="PPR_rpt"/>
</dbReference>
<sequence>MRGPPLQWQQQQQFLENLCASRTLKSAKPRTAAIGACSKATHWRTALALQGDAIDLIILSAGINACEKSEQWHLALACLERHHKLQLRPDVVSFGAAISACAKAAEWRLALQLLEEVKRRQLELNVIIYSSTISALERAGEWLKGMEILLEMRESSVKSNIISFCAAISACEKGSAWPMALNLLELQGQRFPNQVGTKGPRAVVAFSAAMGACRRGGLWPQALAIFSSIQEKKIPGSLITCSTCISACVDGALWQIALELLLGVEEPDVAIVSAVMSACAAGREWQSALKLLLESEGQKIKLDAMCFLAAMDACENQYKWRVVLGLMEEIKNKGLSSTLATRSSAVTACEKAGHWRHALSLFREQSHDADLIACNAVLSACAVPAWCLALDLAEADGAVDVLSFNAALDACEEGHRWQHAFEFLERTSVDGYHNLQFLAAWARPDFAGSPWQRQRKGASAVWAHWTFSSVSAIPVSPMAHEAIAANRKVLRGWGVERMGPWYRAGASRGSPPAVSPGDTVELEVFDDAGNAQGTILLGVHNVKDKGEYHLCGVPTKDCPVDKDRPTMVHGERYRVLGRDVLGAKQVPWLSDRHLYEGYMLARGRFEALRGLPPPRKKPAAAPRTEATAHWGPAEEATSAEGDQADESEEPDSSSDDDDMKARIKQLRAELKKAEGDAADRRKKRRETKGVTRGKAAEGDKDKKKDKKRSKKKDAEASDREAGRRSRSVPQKKKKKKHKEKAAGSRRKKKGSSGSEVSEDRPKSKKKKRKSHPETSGESSSEEGAVELFKVKRAAAPKEKPGDQDRGPFGGGPPVDFGDDEESSSDAGSVFQKGLSATMKSSQQKLLAYTNKFPGRLACRMLMKMEQACARGAEGPDSSVRSKTPVVAMNHVLTILLPSLGAKVGLRSTRELKTLGRILDLLAGGFPSKAADVVAQRIKAVERATHEAHWGAAQFLELLPPENSMLLEKDEEMFVKKEWLLEQKLRSYDRRGPGRDGDGKGKAKGAKGKTKDKDKTDRGAWEKNDKGGKKPEDFMEEKRSPVELMSWLRDLVPELDSPFSKFLLMQRELEANLPAEETPLATEPPQLLPVRCSTTMRCLEGRNWGPVLSPAQELMITRLHEAVKRFEAKGGQLEPFAKCKQAVGSVHFDYGGEPIQYMEDLVAERVIPCWPRPGEAAVQEALKFVPPEVAEVRASDAEWEAIVRAGVERGMMAEVPESQLFRDHNGHPILNGAGGVKKVKQVGGEEKLLQRFISILVPSNTYQQHMPGHDCHLPYLGQMAMMQVDDEDEEVLIDSEDLTSCFNLFKLPDEWLGYSAFAKQVSGAVFGRAETERAYVGMRVVPMGWINSASEVSKLKWFPSDDSVSVVYLDSYDELRKVKAGNRAVLEGSPSHRHQRFVNTCNELSLPLNEGKRLVGAVHGSLQGGDIDGITGTFEASHDKKLGVLELGAALLGSGKTTEFELRHFVGKVIFAMAFRRPAMSFLERIFVEIGRAIKGPITLSRHAVDEVYMSMALLPVLFMNLRAVFEEVTITDASPTGGGAGVSRQFKRPPDTIKPDGRRCEQCERDLEAPRIYPCPAGCCAILCSLKCIDEHRAGDCRRKLYAVPKFGERFSGPNAPLSHAVARTGGVEVQPPYDLLRGDDFFSEQGKSKLAELEGDPCLACEHWAPECRLFTRARGRPVVLEDGSTIPGPQPVRDAHHVMGFPWVSTQMKIDLRKSNNMALRGLRRGRGTFGERRYLTVEHPYNGWLWWFSLVGELTQRDFTYAVGSNCCWGGLRGYGAERQADGSLRYATADEAEYKQQWCDAYARGLRRQVDGWIQRSLQDGRCRVLQQELEKSTSRLSAPAVANMVANELVELEANMIPGHEAIHLREMAQRLSIRGSDLRLHLGEENLEVPYPAYRWYWEEIMSYAWKEERHINEGEVAAFNIMLKRRAKDPSKHEMRYLAVVDSLVTRGAVSKGRSPSKGLNRLLKQTAAFTMGSDQYPLPAWTISRWNFADGASTLRAYRLSVDRFLTFIRIHGLPLRTQKQLDFAVGEYINALFQEGDSLAQAGHLLSGLKRFCPGLRPSLPTASQYFRNWQKIHRPERAIPISWELLQAMGGLCFTLGYPAVALMLYVAFFCFLRTSEMLGLQFLYLIPDSRSHRLTVIIPFSKTSMGNPQVLVFEDKFVHALAVTVLSSRAPREFLWASSPGQFRLFWHALLGALGFSATDYSPYGIRRGGATWYFLTTASMDATLQRGRWTCNRTARMYVDQGTLAMAEFFCRPDNIVESESGP</sequence>
<dbReference type="GO" id="GO:0015074">
    <property type="term" value="P:DNA integration"/>
    <property type="evidence" value="ECO:0007669"/>
    <property type="project" value="InterPro"/>
</dbReference>
<dbReference type="PANTHER" id="PTHR47447">
    <property type="entry name" value="OS03G0856100 PROTEIN"/>
    <property type="match status" value="1"/>
</dbReference>
<feature type="compositionally biased region" description="Basic and acidic residues" evidence="4">
    <location>
        <begin position="712"/>
        <end position="723"/>
    </location>
</feature>
<evidence type="ECO:0000256" key="3">
    <source>
        <dbReference type="PROSITE-ProRule" id="PRU00708"/>
    </source>
</evidence>
<dbReference type="Pfam" id="PF13812">
    <property type="entry name" value="PPR_3"/>
    <property type="match status" value="1"/>
</dbReference>
<dbReference type="PROSITE" id="PS51375">
    <property type="entry name" value="PPR"/>
    <property type="match status" value="2"/>
</dbReference>
<dbReference type="Proteomes" id="UP001152797">
    <property type="component" value="Unassembled WGS sequence"/>
</dbReference>
<evidence type="ECO:0000256" key="2">
    <source>
        <dbReference type="ARBA" id="ARBA00023172"/>
    </source>
</evidence>
<feature type="compositionally biased region" description="Basic and acidic residues" evidence="4">
    <location>
        <begin position="1008"/>
        <end position="1036"/>
    </location>
</feature>
<feature type="repeat" description="PPR" evidence="3">
    <location>
        <begin position="125"/>
        <end position="159"/>
    </location>
</feature>
<evidence type="ECO:0000313" key="7">
    <source>
        <dbReference type="EMBL" id="CAL1170083.1"/>
    </source>
</evidence>
<proteinExistence type="predicted"/>
<dbReference type="EMBL" id="CAMXCT030006598">
    <property type="protein sequence ID" value="CAL4804020.1"/>
    <property type="molecule type" value="Genomic_DNA"/>
</dbReference>
<dbReference type="EMBL" id="CAMXCT010006598">
    <property type="protein sequence ID" value="CAI4016708.1"/>
    <property type="molecule type" value="Genomic_DNA"/>
</dbReference>
<evidence type="ECO:0000256" key="4">
    <source>
        <dbReference type="SAM" id="MobiDB-lite"/>
    </source>
</evidence>
<dbReference type="EMBL" id="CAMXCT020006598">
    <property type="protein sequence ID" value="CAL1170083.1"/>
    <property type="molecule type" value="Genomic_DNA"/>
</dbReference>
<dbReference type="SUPFAM" id="SSF56349">
    <property type="entry name" value="DNA breaking-rejoining enzymes"/>
    <property type="match status" value="1"/>
</dbReference>
<name>A0A9P1GKQ9_9DINO</name>
<reference evidence="6" key="1">
    <citation type="submission" date="2022-10" db="EMBL/GenBank/DDBJ databases">
        <authorList>
            <person name="Chen Y."/>
            <person name="Dougan E. K."/>
            <person name="Chan C."/>
            <person name="Rhodes N."/>
            <person name="Thang M."/>
        </authorList>
    </citation>
    <scope>NUCLEOTIDE SEQUENCE</scope>
</reference>
<evidence type="ECO:0000313" key="6">
    <source>
        <dbReference type="EMBL" id="CAI4016708.1"/>
    </source>
</evidence>
<dbReference type="InterPro" id="IPR011990">
    <property type="entry name" value="TPR-like_helical_dom_sf"/>
</dbReference>
<evidence type="ECO:0000313" key="8">
    <source>
        <dbReference type="EMBL" id="CAL4804020.1"/>
    </source>
</evidence>
<feature type="compositionally biased region" description="Basic and acidic residues" evidence="4">
    <location>
        <begin position="987"/>
        <end position="1000"/>
    </location>
</feature>
<gene>
    <name evidence="6" type="ORF">C1SCF055_LOCUS41415</name>
</gene>
<dbReference type="InterPro" id="IPR011010">
    <property type="entry name" value="DNA_brk_join_enz"/>
</dbReference>
<organism evidence="6">
    <name type="scientific">Cladocopium goreaui</name>
    <dbReference type="NCBI Taxonomy" id="2562237"/>
    <lineage>
        <taxon>Eukaryota</taxon>
        <taxon>Sar</taxon>
        <taxon>Alveolata</taxon>
        <taxon>Dinophyceae</taxon>
        <taxon>Suessiales</taxon>
        <taxon>Symbiodiniaceae</taxon>
        <taxon>Cladocopium</taxon>
    </lineage>
</organism>
<keyword evidence="1" id="KW-0677">Repeat</keyword>
<dbReference type="Gene3D" id="1.25.40.10">
    <property type="entry name" value="Tetratricopeptide repeat domain"/>
    <property type="match status" value="3"/>
</dbReference>
<feature type="compositionally biased region" description="Basic and acidic residues" evidence="4">
    <location>
        <begin position="666"/>
        <end position="679"/>
    </location>
</feature>